<dbReference type="PROSITE" id="PS50404">
    <property type="entry name" value="GST_NTER"/>
    <property type="match status" value="1"/>
</dbReference>
<dbReference type="STRING" id="1470434.AZF00_15720"/>
<gene>
    <name evidence="2" type="ORF">AZF00_15720</name>
</gene>
<evidence type="ECO:0000313" key="2">
    <source>
        <dbReference type="EMBL" id="AMO69655.1"/>
    </source>
</evidence>
<dbReference type="SFLD" id="SFLDG01181">
    <property type="entry name" value="SUF2"/>
    <property type="match status" value="1"/>
</dbReference>
<dbReference type="SFLD" id="SFLDS00019">
    <property type="entry name" value="Glutathione_Transferase_(cytos"/>
    <property type="match status" value="1"/>
</dbReference>
<dbReference type="PANTHER" id="PTHR45288">
    <property type="entry name" value="THIOREDOXIN FAMILY PROTEIN"/>
    <property type="match status" value="1"/>
</dbReference>
<dbReference type="Pfam" id="PF13417">
    <property type="entry name" value="GST_N_3"/>
    <property type="match status" value="2"/>
</dbReference>
<dbReference type="SFLD" id="SFLDG01202">
    <property type="entry name" value="SUF2.2"/>
    <property type="match status" value="1"/>
</dbReference>
<reference evidence="2 3" key="1">
    <citation type="submission" date="2015-12" db="EMBL/GenBank/DDBJ databases">
        <authorList>
            <person name="Shamseldin A."/>
            <person name="Moawad H."/>
            <person name="Abd El-Rahim W.M."/>
            <person name="Sadowsky M.J."/>
        </authorList>
    </citation>
    <scope>NUCLEOTIDE SEQUENCE [LARGE SCALE GENOMIC DNA]</scope>
    <source>
        <strain evidence="2 3">SM2</strain>
    </source>
</reference>
<sequence>MNALDFTTSILASSVRAWRGTTAFSRRAKQPEKLLELYDIEGCPYCRLVREVLCELDIDAMIYPCPKGGMRFRPAALDISGVSQFPLLVDPNTGDAIVESADIIAHLYQYYGGGKVAGAKGLGRQVAVASSMLATAYRSVGRARGMYAKNAEAPTQPLELYSFESSPYSRPVRELLCELEIPYRLRNFAKSRWQEMGPPLVRAKFFPDAPISSPNRIRLNELTGRSQVPYLVDINTGVGMFESTDILAYLQQTYGR</sequence>
<feature type="domain" description="GST N-terminal" evidence="1">
    <location>
        <begin position="156"/>
        <end position="256"/>
    </location>
</feature>
<proteinExistence type="predicted"/>
<organism evidence="2 3">
    <name type="scientific">Zhongshania aliphaticivorans</name>
    <dbReference type="NCBI Taxonomy" id="1470434"/>
    <lineage>
        <taxon>Bacteria</taxon>
        <taxon>Pseudomonadati</taxon>
        <taxon>Pseudomonadota</taxon>
        <taxon>Gammaproteobacteria</taxon>
        <taxon>Cellvibrionales</taxon>
        <taxon>Spongiibacteraceae</taxon>
        <taxon>Zhongshania</taxon>
    </lineage>
</organism>
<dbReference type="InterPro" id="IPR040079">
    <property type="entry name" value="Glutathione_S-Trfase"/>
</dbReference>
<dbReference type="Proteomes" id="UP000074119">
    <property type="component" value="Chromosome"/>
</dbReference>
<evidence type="ECO:0000313" key="3">
    <source>
        <dbReference type="Proteomes" id="UP000074119"/>
    </source>
</evidence>
<dbReference type="SUPFAM" id="SSF52833">
    <property type="entry name" value="Thioredoxin-like"/>
    <property type="match status" value="2"/>
</dbReference>
<dbReference type="InterPro" id="IPR004045">
    <property type="entry name" value="Glutathione_S-Trfase_N"/>
</dbReference>
<dbReference type="AlphaFoldDB" id="A0A127M8Y4"/>
<dbReference type="RefSeq" id="WP_008251981.1">
    <property type="nucleotide sequence ID" value="NZ_CP014544.1"/>
</dbReference>
<protein>
    <recommendedName>
        <fullName evidence="1">GST N-terminal domain-containing protein</fullName>
    </recommendedName>
</protein>
<dbReference type="Gene3D" id="3.40.30.10">
    <property type="entry name" value="Glutaredoxin"/>
    <property type="match status" value="2"/>
</dbReference>
<name>A0A127M8Y4_9GAMM</name>
<dbReference type="KEGG" id="zal:AZF00_15720"/>
<dbReference type="InterPro" id="IPR011767">
    <property type="entry name" value="GLR_AS"/>
</dbReference>
<dbReference type="EMBL" id="CP014544">
    <property type="protein sequence ID" value="AMO69655.1"/>
    <property type="molecule type" value="Genomic_DNA"/>
</dbReference>
<accession>A0A127M8Y4</accession>
<evidence type="ECO:0000259" key="1">
    <source>
        <dbReference type="PROSITE" id="PS50404"/>
    </source>
</evidence>
<dbReference type="InterPro" id="IPR036249">
    <property type="entry name" value="Thioredoxin-like_sf"/>
</dbReference>
<dbReference type="PANTHER" id="PTHR45288:SF2">
    <property type="entry name" value="THIOREDOXIN FAMILY PROTEIN"/>
    <property type="match status" value="1"/>
</dbReference>
<dbReference type="PROSITE" id="PS00195">
    <property type="entry name" value="GLUTAREDOXIN_1"/>
    <property type="match status" value="1"/>
</dbReference>